<dbReference type="AlphaFoldDB" id="D5H8T7"/>
<evidence type="ECO:0000313" key="2">
    <source>
        <dbReference type="EMBL" id="CBH24442.1"/>
    </source>
</evidence>
<reference evidence="2 3" key="1">
    <citation type="journal article" date="2010" name="ISME J.">
        <title>Fine-scale evolution: genomic, phenotypic and ecological differentiation in two coexisting Salinibacter ruber strains.</title>
        <authorList>
            <person name="Pena A."/>
            <person name="Teeling H."/>
            <person name="Huerta-Cepas J."/>
            <person name="Santos F."/>
            <person name="Yarza P."/>
            <person name="Brito-Echeverria J."/>
            <person name="Lucio M."/>
            <person name="Schmitt-Kopplin P."/>
            <person name="Meseguer I."/>
            <person name="Schenowitz C."/>
            <person name="Dossat C."/>
            <person name="Barbe V."/>
            <person name="Dopazo J."/>
            <person name="Rossello-Mora R."/>
            <person name="Schuler M."/>
            <person name="Glockner F.O."/>
            <person name="Amann R."/>
            <person name="Gabaldon T."/>
            <person name="Anton J."/>
        </authorList>
    </citation>
    <scope>NUCLEOTIDE SEQUENCE [LARGE SCALE GENOMIC DNA]</scope>
    <source>
        <strain evidence="2 3">M8</strain>
    </source>
</reference>
<dbReference type="Gene3D" id="3.90.1570.30">
    <property type="match status" value="1"/>
</dbReference>
<dbReference type="EMBL" id="FP565814">
    <property type="protein sequence ID" value="CBH24442.1"/>
    <property type="molecule type" value="Genomic_DNA"/>
</dbReference>
<dbReference type="HOGENOM" id="CLU_115841_1_0_10"/>
<name>D5H8T7_SALRM</name>
<sequence>MVDALNLPTYEFRKQARGDARAIYDPLRDRYVRLTPEEWVRQHFVQYLIQELDVPAGLVAIEAAFRVQGQPRRADVIVHDRQGDPLLLVECKAPRVSIAQDAFDQGARYNIVLQAPYLVVTNGQTHYACAIDFSDQSYTFLDDLPPYDVLLSRADGP</sequence>
<reference evidence="3" key="2">
    <citation type="submission" date="2010-04" db="EMBL/GenBank/DDBJ databases">
        <title>Genome sequence of Salinibacter ruber M8.</title>
        <authorList>
            <consortium name="Genoscope"/>
        </authorList>
    </citation>
    <scope>NUCLEOTIDE SEQUENCE [LARGE SCALE GENOMIC DNA]</scope>
    <source>
        <strain evidence="3">M8</strain>
    </source>
</reference>
<dbReference type="InterPro" id="IPR029464">
    <property type="entry name" value="HSDR_N"/>
</dbReference>
<evidence type="ECO:0000313" key="3">
    <source>
        <dbReference type="Proteomes" id="UP000000933"/>
    </source>
</evidence>
<gene>
    <name evidence="2" type="ordered locus">SRM_01521</name>
</gene>
<dbReference type="Pfam" id="PF13588">
    <property type="entry name" value="HSDR_N_2"/>
    <property type="match status" value="1"/>
</dbReference>
<protein>
    <recommendedName>
        <fullName evidence="1">Type I restriction enzyme R protein N-terminal domain-containing protein</fullName>
    </recommendedName>
</protein>
<feature type="domain" description="Type I restriction enzyme R protein N-terminal" evidence="1">
    <location>
        <begin position="36"/>
        <end position="145"/>
    </location>
</feature>
<evidence type="ECO:0000259" key="1">
    <source>
        <dbReference type="Pfam" id="PF13588"/>
    </source>
</evidence>
<dbReference type="Proteomes" id="UP000000933">
    <property type="component" value="Chromosome"/>
</dbReference>
<proteinExistence type="predicted"/>
<dbReference type="PATRIC" id="fig|761659.10.peg.1665"/>
<accession>D5H8T7</accession>
<dbReference type="KEGG" id="srm:SRM_01521"/>
<organism evidence="2 3">
    <name type="scientific">Salinibacter ruber (strain M8)</name>
    <dbReference type="NCBI Taxonomy" id="761659"/>
    <lineage>
        <taxon>Bacteria</taxon>
        <taxon>Pseudomonadati</taxon>
        <taxon>Rhodothermota</taxon>
        <taxon>Rhodothermia</taxon>
        <taxon>Rhodothermales</taxon>
        <taxon>Salinibacteraceae</taxon>
        <taxon>Salinibacter</taxon>
    </lineage>
</organism>